<proteinExistence type="inferred from homology"/>
<evidence type="ECO:0000256" key="2">
    <source>
        <dbReference type="ARBA" id="ARBA00004117"/>
    </source>
</evidence>
<keyword evidence="9 14" id="KW-0472">Membrane</keyword>
<dbReference type="GO" id="GO:0005886">
    <property type="term" value="C:plasma membrane"/>
    <property type="evidence" value="ECO:0007669"/>
    <property type="project" value="UniProtKB-SubCell"/>
</dbReference>
<evidence type="ECO:0000256" key="6">
    <source>
        <dbReference type="ARBA" id="ARBA00022475"/>
    </source>
</evidence>
<comment type="function">
    <text evidence="1 12">The M ring may be actively involved in energy transduction.</text>
</comment>
<keyword evidence="17" id="KW-0282">Flagellum</keyword>
<dbReference type="Gene3D" id="3.30.300.30">
    <property type="match status" value="1"/>
</dbReference>
<feature type="domain" description="Flagellar M-ring N-terminal" evidence="15">
    <location>
        <begin position="47"/>
        <end position="219"/>
    </location>
</feature>
<dbReference type="InterPro" id="IPR006182">
    <property type="entry name" value="FliF_N_dom"/>
</dbReference>
<evidence type="ECO:0000259" key="15">
    <source>
        <dbReference type="Pfam" id="PF01514"/>
    </source>
</evidence>
<dbReference type="InterPro" id="IPR043427">
    <property type="entry name" value="YscJ/FliF"/>
</dbReference>
<dbReference type="PANTHER" id="PTHR30046">
    <property type="entry name" value="FLAGELLAR M-RING PROTEIN"/>
    <property type="match status" value="1"/>
</dbReference>
<dbReference type="Pfam" id="PF01514">
    <property type="entry name" value="YscJ_FliF"/>
    <property type="match status" value="1"/>
</dbReference>
<dbReference type="Proteomes" id="UP000198706">
    <property type="component" value="Unassembled WGS sequence"/>
</dbReference>
<dbReference type="NCBIfam" id="TIGR00206">
    <property type="entry name" value="fliF"/>
    <property type="match status" value="1"/>
</dbReference>
<dbReference type="InterPro" id="IPR045851">
    <property type="entry name" value="AMP-bd_C_sf"/>
</dbReference>
<dbReference type="GO" id="GO:0071973">
    <property type="term" value="P:bacterial-type flagellum-dependent cell motility"/>
    <property type="evidence" value="ECO:0007669"/>
    <property type="project" value="InterPro"/>
</dbReference>
<name>A0A1G9H440_9PSED</name>
<feature type="region of interest" description="Disordered" evidence="13">
    <location>
        <begin position="302"/>
        <end position="349"/>
    </location>
</feature>
<keyword evidence="17" id="KW-0966">Cell projection</keyword>
<dbReference type="STRING" id="137658.SAMN05216186_114102"/>
<dbReference type="Pfam" id="PF08345">
    <property type="entry name" value="YscJ_FliF_C"/>
    <property type="match status" value="1"/>
</dbReference>
<dbReference type="GO" id="GO:0009431">
    <property type="term" value="C:bacterial-type flagellum basal body, MS ring"/>
    <property type="evidence" value="ECO:0007669"/>
    <property type="project" value="InterPro"/>
</dbReference>
<organism evidence="17 18">
    <name type="scientific">Pseudomonas indica</name>
    <dbReference type="NCBI Taxonomy" id="137658"/>
    <lineage>
        <taxon>Bacteria</taxon>
        <taxon>Pseudomonadati</taxon>
        <taxon>Pseudomonadota</taxon>
        <taxon>Gammaproteobacteria</taxon>
        <taxon>Pseudomonadales</taxon>
        <taxon>Pseudomonadaceae</taxon>
        <taxon>Pseudomonas</taxon>
    </lineage>
</organism>
<dbReference type="InterPro" id="IPR000067">
    <property type="entry name" value="FlgMring_FliF"/>
</dbReference>
<evidence type="ECO:0000256" key="5">
    <source>
        <dbReference type="ARBA" id="ARBA00017949"/>
    </source>
</evidence>
<dbReference type="PIRSF" id="PIRSF004862">
    <property type="entry name" value="FliF"/>
    <property type="match status" value="1"/>
</dbReference>
<comment type="subcellular location">
    <subcellularLocation>
        <location evidence="2 12">Bacterial flagellum basal body</location>
    </subcellularLocation>
    <subcellularLocation>
        <location evidence="3">Cell membrane</location>
        <topology evidence="3">Multi-pass membrane protein</topology>
    </subcellularLocation>
</comment>
<keyword evidence="7 14" id="KW-0812">Transmembrane</keyword>
<evidence type="ECO:0000256" key="4">
    <source>
        <dbReference type="ARBA" id="ARBA00007971"/>
    </source>
</evidence>
<comment type="similarity">
    <text evidence="4 12">Belongs to the FliF family.</text>
</comment>
<dbReference type="GO" id="GO:0003774">
    <property type="term" value="F:cytoskeletal motor activity"/>
    <property type="evidence" value="ECO:0007669"/>
    <property type="project" value="InterPro"/>
</dbReference>
<evidence type="ECO:0000256" key="7">
    <source>
        <dbReference type="ARBA" id="ARBA00022692"/>
    </source>
</evidence>
<feature type="transmembrane region" description="Helical" evidence="14">
    <location>
        <begin position="20"/>
        <end position="41"/>
    </location>
</feature>
<keyword evidence="17" id="KW-0969">Cilium</keyword>
<evidence type="ECO:0000256" key="9">
    <source>
        <dbReference type="ARBA" id="ARBA00023136"/>
    </source>
</evidence>
<protein>
    <recommendedName>
        <fullName evidence="5 12">Flagellar M-ring protein</fullName>
    </recommendedName>
</protein>
<evidence type="ECO:0000256" key="3">
    <source>
        <dbReference type="ARBA" id="ARBA00004651"/>
    </source>
</evidence>
<comment type="subunit">
    <text evidence="11">The basal body constitutes a major portion of the flagellar organelle and consists of four rings (L,P,S, and M) mounted on a central rod. The M ring is integral to the inner membrane of the cell and may be connected to the flagellar rod via the S ring. The S (supramembrane ring) lies just distal to the M ring. The L and P rings lie in the outer membrane and the periplasmic space, respectively.</text>
</comment>
<dbReference type="AlphaFoldDB" id="A0A1G9H440"/>
<keyword evidence="6" id="KW-1003">Cell membrane</keyword>
<dbReference type="PRINTS" id="PR01009">
    <property type="entry name" value="FLGMRINGFLIF"/>
</dbReference>
<evidence type="ECO:0000313" key="18">
    <source>
        <dbReference type="Proteomes" id="UP000198706"/>
    </source>
</evidence>
<evidence type="ECO:0000256" key="12">
    <source>
        <dbReference type="PIRNR" id="PIRNR004862"/>
    </source>
</evidence>
<reference evidence="17 18" key="1">
    <citation type="submission" date="2016-10" db="EMBL/GenBank/DDBJ databases">
        <authorList>
            <person name="de Groot N.N."/>
        </authorList>
    </citation>
    <scope>NUCLEOTIDE SEQUENCE [LARGE SCALE GENOMIC DNA]</scope>
    <source>
        <strain evidence="17 18">JCM 21544</strain>
    </source>
</reference>
<accession>A0A1G9H440</accession>
<dbReference type="InterPro" id="IPR013556">
    <property type="entry name" value="Flag_M-ring_C"/>
</dbReference>
<evidence type="ECO:0000313" key="17">
    <source>
        <dbReference type="EMBL" id="SDL07748.1"/>
    </source>
</evidence>
<evidence type="ECO:0000256" key="8">
    <source>
        <dbReference type="ARBA" id="ARBA00022989"/>
    </source>
</evidence>
<evidence type="ECO:0000256" key="10">
    <source>
        <dbReference type="ARBA" id="ARBA00023143"/>
    </source>
</evidence>
<dbReference type="RefSeq" id="WP_084337939.1">
    <property type="nucleotide sequence ID" value="NZ_FNFD01000014.1"/>
</dbReference>
<feature type="domain" description="Flagellar M-ring C-terminal" evidence="16">
    <location>
        <begin position="250"/>
        <end position="418"/>
    </location>
</feature>
<evidence type="ECO:0000256" key="14">
    <source>
        <dbReference type="SAM" id="Phobius"/>
    </source>
</evidence>
<dbReference type="PANTHER" id="PTHR30046:SF0">
    <property type="entry name" value="FLAGELLAR M-RING PROTEIN"/>
    <property type="match status" value="1"/>
</dbReference>
<evidence type="ECO:0000256" key="13">
    <source>
        <dbReference type="SAM" id="MobiDB-lite"/>
    </source>
</evidence>
<dbReference type="EMBL" id="FNFD01000014">
    <property type="protein sequence ID" value="SDL07748.1"/>
    <property type="molecule type" value="Genomic_DNA"/>
</dbReference>
<gene>
    <name evidence="17" type="ORF">SAMN05216186_114102</name>
</gene>
<sequence>MLQTIKSKLPAQGLKLDPRLSLLAMAAVAALLAVGVVYYLWRDQGAFRPLYGSGEAYPAAEVMQVLDGEAVAYRIHPQSGQVLVREDDLARARMLLTAKGVKVSVPAGYELFDRDEPLGTSQFVQDVRLKRSLEGELARTVMSLKGIESARVHLALEETSSFVVSKRDPAKASVMVQLAPGYRLKPEQVAAIVNLVANSVPQLKPEDVGVVDQHGALLSRGLNAWGGPAQSWQVADDYQQKAVANVEEVLAPILGNGNYRVSVAADFDFSQKEETFQAYGDAPRLRNEVLRDESTLDQLALGVPGSLSNRPVPQPEDEQGNAGNAGNEQQKKDTENKAATSLRKESTRQLDYDQTVTHVKHAPFSLRQQSVAVVLNAASAPEGGWTPEARAELEAMVKSAVGFNQSRGDLLTVSVFPFANEAVTEEPLPWWENSRIHELIKLGVFGLISLLLLLMVVRPAVRNLTSPARPDEPQALPEGDALAALASERSERLLAQVGEESPGINILGELSPLSEIRLPAPDSGLEMQIEHLQMLAKNDPERVSEVIKQWIGRNERDLNPAS</sequence>
<keyword evidence="10 12" id="KW-0975">Bacterial flagellum</keyword>
<evidence type="ECO:0000259" key="16">
    <source>
        <dbReference type="Pfam" id="PF08345"/>
    </source>
</evidence>
<keyword evidence="8 14" id="KW-1133">Transmembrane helix</keyword>
<feature type="compositionally biased region" description="Basic and acidic residues" evidence="13">
    <location>
        <begin position="329"/>
        <end position="349"/>
    </location>
</feature>
<evidence type="ECO:0000256" key="11">
    <source>
        <dbReference type="ARBA" id="ARBA00025936"/>
    </source>
</evidence>
<evidence type="ECO:0000256" key="1">
    <source>
        <dbReference type="ARBA" id="ARBA00003820"/>
    </source>
</evidence>
<keyword evidence="18" id="KW-1185">Reference proteome</keyword>